<dbReference type="OrthoDB" id="9450131at2759"/>
<dbReference type="AlphaFoldDB" id="A0A4Y7PI70"/>
<name>A0A4Y7PI70_9AGAM</name>
<keyword evidence="2" id="KW-1185">Reference proteome</keyword>
<evidence type="ECO:0000313" key="2">
    <source>
        <dbReference type="Proteomes" id="UP000294933"/>
    </source>
</evidence>
<evidence type="ECO:0000313" key="1">
    <source>
        <dbReference type="EMBL" id="TDL14796.1"/>
    </source>
</evidence>
<dbReference type="VEuPathDB" id="FungiDB:BD410DRAFT_845727"/>
<sequence>MICWRRGRSYLTLPDPPSRSAKCPGPGPRLTEIYDNYIGGYEDEAPTTPDCITVATTERALSARAPSAYGGSSTGIVRNEEEAEGYFSGEYEDGPFELVKIRLKLHYDDGFRGMTLTPETPFDEFLERDEDGGKISLRDDFDYEASSLN</sequence>
<protein>
    <submittedName>
        <fullName evidence="1">Uncharacterized protein</fullName>
    </submittedName>
</protein>
<gene>
    <name evidence="1" type="ORF">BD410DRAFT_845727</name>
</gene>
<proteinExistence type="predicted"/>
<organism evidence="1 2">
    <name type="scientific">Rickenella mellea</name>
    <dbReference type="NCBI Taxonomy" id="50990"/>
    <lineage>
        <taxon>Eukaryota</taxon>
        <taxon>Fungi</taxon>
        <taxon>Dikarya</taxon>
        <taxon>Basidiomycota</taxon>
        <taxon>Agaricomycotina</taxon>
        <taxon>Agaricomycetes</taxon>
        <taxon>Hymenochaetales</taxon>
        <taxon>Rickenellaceae</taxon>
        <taxon>Rickenella</taxon>
    </lineage>
</organism>
<accession>A0A4Y7PI70</accession>
<dbReference type="EMBL" id="ML170307">
    <property type="protein sequence ID" value="TDL14796.1"/>
    <property type="molecule type" value="Genomic_DNA"/>
</dbReference>
<dbReference type="STRING" id="50990.A0A4Y7PI70"/>
<reference evidence="1 2" key="1">
    <citation type="submission" date="2018-06" db="EMBL/GenBank/DDBJ databases">
        <title>A transcriptomic atlas of mushroom development highlights an independent origin of complex multicellularity.</title>
        <authorList>
            <consortium name="DOE Joint Genome Institute"/>
            <person name="Krizsan K."/>
            <person name="Almasi E."/>
            <person name="Merenyi Z."/>
            <person name="Sahu N."/>
            <person name="Viragh M."/>
            <person name="Koszo T."/>
            <person name="Mondo S."/>
            <person name="Kiss B."/>
            <person name="Balint B."/>
            <person name="Kues U."/>
            <person name="Barry K."/>
            <person name="Hegedus J.C."/>
            <person name="Henrissat B."/>
            <person name="Johnson J."/>
            <person name="Lipzen A."/>
            <person name="Ohm R."/>
            <person name="Nagy I."/>
            <person name="Pangilinan J."/>
            <person name="Yan J."/>
            <person name="Xiong Y."/>
            <person name="Grigoriev I.V."/>
            <person name="Hibbett D.S."/>
            <person name="Nagy L.G."/>
        </authorList>
    </citation>
    <scope>NUCLEOTIDE SEQUENCE [LARGE SCALE GENOMIC DNA]</scope>
    <source>
        <strain evidence="1 2">SZMC22713</strain>
    </source>
</reference>
<dbReference type="Proteomes" id="UP000294933">
    <property type="component" value="Unassembled WGS sequence"/>
</dbReference>